<reference evidence="1" key="2">
    <citation type="submission" date="2020-09" db="EMBL/GenBank/DDBJ databases">
        <authorList>
            <person name="Sun Q."/>
            <person name="Kim S."/>
        </authorList>
    </citation>
    <scope>NUCLEOTIDE SEQUENCE</scope>
    <source>
        <strain evidence="1">KCTC 12368</strain>
    </source>
</reference>
<dbReference type="EMBL" id="BMWX01000002">
    <property type="protein sequence ID" value="GGZ20015.1"/>
    <property type="molecule type" value="Genomic_DNA"/>
</dbReference>
<name>A0A918PQX6_9BACT</name>
<protein>
    <submittedName>
        <fullName evidence="1">Uncharacterized protein</fullName>
    </submittedName>
</protein>
<proteinExistence type="predicted"/>
<evidence type="ECO:0000313" key="1">
    <source>
        <dbReference type="EMBL" id="GGZ20015.1"/>
    </source>
</evidence>
<keyword evidence="2" id="KW-1185">Reference proteome</keyword>
<dbReference type="AlphaFoldDB" id="A0A918PQX6"/>
<reference evidence="1" key="1">
    <citation type="journal article" date="2014" name="Int. J. Syst. Evol. Microbiol.">
        <title>Complete genome sequence of Corynebacterium casei LMG S-19264T (=DSM 44701T), isolated from a smear-ripened cheese.</title>
        <authorList>
            <consortium name="US DOE Joint Genome Institute (JGI-PGF)"/>
            <person name="Walter F."/>
            <person name="Albersmeier A."/>
            <person name="Kalinowski J."/>
            <person name="Ruckert C."/>
        </authorList>
    </citation>
    <scope>NUCLEOTIDE SEQUENCE</scope>
    <source>
        <strain evidence="1">KCTC 12368</strain>
    </source>
</reference>
<sequence>MHKVGGISKSASLEMTILGYGLSAAQIRNSSGSMVSMGSMGMKLPLVALLRHFLLIIKGWAQGVSQVSIL</sequence>
<evidence type="ECO:0000313" key="2">
    <source>
        <dbReference type="Proteomes" id="UP000619457"/>
    </source>
</evidence>
<organism evidence="1 2">
    <name type="scientific">Echinicola pacifica</name>
    <dbReference type="NCBI Taxonomy" id="346377"/>
    <lineage>
        <taxon>Bacteria</taxon>
        <taxon>Pseudomonadati</taxon>
        <taxon>Bacteroidota</taxon>
        <taxon>Cytophagia</taxon>
        <taxon>Cytophagales</taxon>
        <taxon>Cyclobacteriaceae</taxon>
        <taxon>Echinicola</taxon>
    </lineage>
</organism>
<gene>
    <name evidence="1" type="ORF">GCM10007049_10700</name>
</gene>
<dbReference type="Proteomes" id="UP000619457">
    <property type="component" value="Unassembled WGS sequence"/>
</dbReference>
<accession>A0A918PQX6</accession>
<comment type="caution">
    <text evidence="1">The sequence shown here is derived from an EMBL/GenBank/DDBJ whole genome shotgun (WGS) entry which is preliminary data.</text>
</comment>